<name>A0A6A5TP20_9PLEO</name>
<dbReference type="AlphaFoldDB" id="A0A6A5TP20"/>
<feature type="compositionally biased region" description="Pro residues" evidence="1">
    <location>
        <begin position="1"/>
        <end position="10"/>
    </location>
</feature>
<dbReference type="Proteomes" id="UP000800035">
    <property type="component" value="Unassembled WGS sequence"/>
</dbReference>
<reference evidence="2" key="1">
    <citation type="journal article" date="2020" name="Stud. Mycol.">
        <title>101 Dothideomycetes genomes: a test case for predicting lifestyles and emergence of pathogens.</title>
        <authorList>
            <person name="Haridas S."/>
            <person name="Albert R."/>
            <person name="Binder M."/>
            <person name="Bloem J."/>
            <person name="Labutti K."/>
            <person name="Salamov A."/>
            <person name="Andreopoulos B."/>
            <person name="Baker S."/>
            <person name="Barry K."/>
            <person name="Bills G."/>
            <person name="Bluhm B."/>
            <person name="Cannon C."/>
            <person name="Castanera R."/>
            <person name="Culley D."/>
            <person name="Daum C."/>
            <person name="Ezra D."/>
            <person name="Gonzalez J."/>
            <person name="Henrissat B."/>
            <person name="Kuo A."/>
            <person name="Liang C."/>
            <person name="Lipzen A."/>
            <person name="Lutzoni F."/>
            <person name="Magnuson J."/>
            <person name="Mondo S."/>
            <person name="Nolan M."/>
            <person name="Ohm R."/>
            <person name="Pangilinan J."/>
            <person name="Park H.-J."/>
            <person name="Ramirez L."/>
            <person name="Alfaro M."/>
            <person name="Sun H."/>
            <person name="Tritt A."/>
            <person name="Yoshinaga Y."/>
            <person name="Zwiers L.-H."/>
            <person name="Turgeon B."/>
            <person name="Goodwin S."/>
            <person name="Spatafora J."/>
            <person name="Crous P."/>
            <person name="Grigoriev I."/>
        </authorList>
    </citation>
    <scope>NUCLEOTIDE SEQUENCE</scope>
    <source>
        <strain evidence="2">CBS 675.92</strain>
    </source>
</reference>
<gene>
    <name evidence="2" type="ORF">CC80DRAFT_552357</name>
</gene>
<evidence type="ECO:0000313" key="2">
    <source>
        <dbReference type="EMBL" id="KAF1952546.1"/>
    </source>
</evidence>
<protein>
    <submittedName>
        <fullName evidence="2">Uncharacterized protein</fullName>
    </submittedName>
</protein>
<sequence length="205" mass="23076">MPPGSPPPPYSQEDSAYGSQQPPYNEPPARSSPYLDLMPLIEAAVATPASLIRAITPPTLRRASVVDLTNAEGEDVVSEEPEEENGQQPERETPSPLNRRERRDRRRVARRVLRAERRRELAIQVANEVRLGDARAREGELQAIRAQLAESNQDEGGREEERGLPYKLRACQYHCQPFNASLQRPLRLAAVLAMLVYMGRLYVVN</sequence>
<dbReference type="EMBL" id="ML977010">
    <property type="protein sequence ID" value="KAF1952546.1"/>
    <property type="molecule type" value="Genomic_DNA"/>
</dbReference>
<feature type="region of interest" description="Disordered" evidence="1">
    <location>
        <begin position="71"/>
        <end position="106"/>
    </location>
</feature>
<accession>A0A6A5TP20</accession>
<keyword evidence="3" id="KW-1185">Reference proteome</keyword>
<evidence type="ECO:0000256" key="1">
    <source>
        <dbReference type="SAM" id="MobiDB-lite"/>
    </source>
</evidence>
<proteinExistence type="predicted"/>
<feature type="compositionally biased region" description="Polar residues" evidence="1">
    <location>
        <begin position="12"/>
        <end position="23"/>
    </location>
</feature>
<evidence type="ECO:0000313" key="3">
    <source>
        <dbReference type="Proteomes" id="UP000800035"/>
    </source>
</evidence>
<feature type="compositionally biased region" description="Acidic residues" evidence="1">
    <location>
        <begin position="72"/>
        <end position="85"/>
    </location>
</feature>
<feature type="compositionally biased region" description="Basic and acidic residues" evidence="1">
    <location>
        <begin position="89"/>
        <end position="101"/>
    </location>
</feature>
<feature type="region of interest" description="Disordered" evidence="1">
    <location>
        <begin position="1"/>
        <end position="33"/>
    </location>
</feature>
<organism evidence="2 3">
    <name type="scientific">Byssothecium circinans</name>
    <dbReference type="NCBI Taxonomy" id="147558"/>
    <lineage>
        <taxon>Eukaryota</taxon>
        <taxon>Fungi</taxon>
        <taxon>Dikarya</taxon>
        <taxon>Ascomycota</taxon>
        <taxon>Pezizomycotina</taxon>
        <taxon>Dothideomycetes</taxon>
        <taxon>Pleosporomycetidae</taxon>
        <taxon>Pleosporales</taxon>
        <taxon>Massarineae</taxon>
        <taxon>Massarinaceae</taxon>
        <taxon>Byssothecium</taxon>
    </lineage>
</organism>